<organism evidence="1 2">
    <name type="scientific">Liparis tanakae</name>
    <name type="common">Tanaka's snailfish</name>
    <dbReference type="NCBI Taxonomy" id="230148"/>
    <lineage>
        <taxon>Eukaryota</taxon>
        <taxon>Metazoa</taxon>
        <taxon>Chordata</taxon>
        <taxon>Craniata</taxon>
        <taxon>Vertebrata</taxon>
        <taxon>Euteleostomi</taxon>
        <taxon>Actinopterygii</taxon>
        <taxon>Neopterygii</taxon>
        <taxon>Teleostei</taxon>
        <taxon>Neoteleostei</taxon>
        <taxon>Acanthomorphata</taxon>
        <taxon>Eupercaria</taxon>
        <taxon>Perciformes</taxon>
        <taxon>Cottioidei</taxon>
        <taxon>Cottales</taxon>
        <taxon>Liparidae</taxon>
        <taxon>Liparis</taxon>
    </lineage>
</organism>
<gene>
    <name evidence="1" type="ORF">EYF80_059667</name>
</gene>
<comment type="caution">
    <text evidence="1">The sequence shown here is derived from an EMBL/GenBank/DDBJ whole genome shotgun (WGS) entry which is preliminary data.</text>
</comment>
<dbReference type="AlphaFoldDB" id="A0A4Z2EN01"/>
<protein>
    <submittedName>
        <fullName evidence="1">Uncharacterized protein</fullName>
    </submittedName>
</protein>
<accession>A0A4Z2EN01</accession>
<name>A0A4Z2EN01_9TELE</name>
<proteinExistence type="predicted"/>
<reference evidence="1 2" key="1">
    <citation type="submission" date="2019-03" db="EMBL/GenBank/DDBJ databases">
        <title>First draft genome of Liparis tanakae, snailfish: a comprehensive survey of snailfish specific genes.</title>
        <authorList>
            <person name="Kim W."/>
            <person name="Song I."/>
            <person name="Jeong J.-H."/>
            <person name="Kim D."/>
            <person name="Kim S."/>
            <person name="Ryu S."/>
            <person name="Song J.Y."/>
            <person name="Lee S.K."/>
        </authorList>
    </citation>
    <scope>NUCLEOTIDE SEQUENCE [LARGE SCALE GENOMIC DNA]</scope>
    <source>
        <tissue evidence="1">Muscle</tissue>
    </source>
</reference>
<sequence>MERVQGVVTSVQGVVTSHHTVAPGPTPACWEVELLLGGGAPAGRWSVGADVDRSVDGGGEVVAVVAVRAWLALVDPAQQRPMHRGTLVLATPDLVPDLSQLKNSPS</sequence>
<keyword evidence="2" id="KW-1185">Reference proteome</keyword>
<dbReference type="EMBL" id="SRLO01004772">
    <property type="protein sequence ID" value="TNN30183.1"/>
    <property type="molecule type" value="Genomic_DNA"/>
</dbReference>
<dbReference type="Proteomes" id="UP000314294">
    <property type="component" value="Unassembled WGS sequence"/>
</dbReference>
<evidence type="ECO:0000313" key="1">
    <source>
        <dbReference type="EMBL" id="TNN30183.1"/>
    </source>
</evidence>
<evidence type="ECO:0000313" key="2">
    <source>
        <dbReference type="Proteomes" id="UP000314294"/>
    </source>
</evidence>